<feature type="region of interest" description="Disordered" evidence="1">
    <location>
        <begin position="13"/>
        <end position="37"/>
    </location>
</feature>
<proteinExistence type="predicted"/>
<reference evidence="2" key="1">
    <citation type="submission" date="2021-02" db="EMBL/GenBank/DDBJ databases">
        <title>First Annotated Genome of the Yellow-green Alga Tribonema minus.</title>
        <authorList>
            <person name="Mahan K.M."/>
        </authorList>
    </citation>
    <scope>NUCLEOTIDE SEQUENCE</scope>
    <source>
        <strain evidence="2">UTEX B ZZ1240</strain>
    </source>
</reference>
<feature type="region of interest" description="Disordered" evidence="1">
    <location>
        <begin position="329"/>
        <end position="394"/>
    </location>
</feature>
<gene>
    <name evidence="2" type="ORF">JKP88DRAFT_262137</name>
</gene>
<evidence type="ECO:0000256" key="1">
    <source>
        <dbReference type="SAM" id="MobiDB-lite"/>
    </source>
</evidence>
<dbReference type="OrthoDB" id="1867012at2759"/>
<organism evidence="2 3">
    <name type="scientific">Tribonema minus</name>
    <dbReference type="NCBI Taxonomy" id="303371"/>
    <lineage>
        <taxon>Eukaryota</taxon>
        <taxon>Sar</taxon>
        <taxon>Stramenopiles</taxon>
        <taxon>Ochrophyta</taxon>
        <taxon>PX clade</taxon>
        <taxon>Xanthophyceae</taxon>
        <taxon>Tribonematales</taxon>
        <taxon>Tribonemataceae</taxon>
        <taxon>Tribonema</taxon>
    </lineage>
</organism>
<evidence type="ECO:0000313" key="3">
    <source>
        <dbReference type="Proteomes" id="UP000664859"/>
    </source>
</evidence>
<protein>
    <submittedName>
        <fullName evidence="2">Uncharacterized protein</fullName>
    </submittedName>
</protein>
<dbReference type="PANTHER" id="PTHR36763:SF1">
    <property type="entry name" value="EXPRESSED PROTEIN"/>
    <property type="match status" value="1"/>
</dbReference>
<feature type="compositionally biased region" description="Basic and acidic residues" evidence="1">
    <location>
        <begin position="13"/>
        <end position="22"/>
    </location>
</feature>
<dbReference type="AlphaFoldDB" id="A0A835ZBF2"/>
<evidence type="ECO:0000313" key="2">
    <source>
        <dbReference type="EMBL" id="KAG5189067.1"/>
    </source>
</evidence>
<sequence length="394" mass="43234">MFSGFGLSNERVVDAKKAKAEEEGAPAGEGSGIVAGDSVEESDAAMSREDMMSFFDKAIEALKSDELREQVAASVNKENRPDALLMEQQLTMLDDMGVGREKGQQALNEIPLKHRGDKELVDKMREFESICNQTYITIFTQGRPSADSLRTEGDMTEDEVMEFFNSCISLMGTPETKAKLAQRFAETQEPPNDYIIEMQRDMLACLGIEPDHGISCLNKHVTSGDADIASGAQRFAMSAQRACQEAVMGTDKFEAHMAQQHEAMQRQRRLVAECAAMTPKEQQAFMKRVATQQVSIARAMASLADDHARIAYVKQLPAAEQDDLAKLNMLMGGRSGGHGHSHSHEHGAHCNHDHGHSHAAHAGEHDVQGHSHSHQHGPGCNHDHGHQHGPDCNH</sequence>
<dbReference type="Proteomes" id="UP000664859">
    <property type="component" value="Unassembled WGS sequence"/>
</dbReference>
<accession>A0A835ZBF2</accession>
<comment type="caution">
    <text evidence="2">The sequence shown here is derived from an EMBL/GenBank/DDBJ whole genome shotgun (WGS) entry which is preliminary data.</text>
</comment>
<feature type="compositionally biased region" description="Basic and acidic residues" evidence="1">
    <location>
        <begin position="381"/>
        <end position="394"/>
    </location>
</feature>
<feature type="compositionally biased region" description="Basic and acidic residues" evidence="1">
    <location>
        <begin position="342"/>
        <end position="369"/>
    </location>
</feature>
<dbReference type="PANTHER" id="PTHR36763">
    <property type="entry name" value="EXPRESSED PROTEIN"/>
    <property type="match status" value="1"/>
</dbReference>
<keyword evidence="3" id="KW-1185">Reference proteome</keyword>
<name>A0A835ZBF2_9STRA</name>
<dbReference type="EMBL" id="JAFCMP010000057">
    <property type="protein sequence ID" value="KAG5189067.1"/>
    <property type="molecule type" value="Genomic_DNA"/>
</dbReference>